<dbReference type="PANTHER" id="PTHR33119">
    <property type="entry name" value="IFI3P"/>
    <property type="match status" value="1"/>
</dbReference>
<dbReference type="InParanoid" id="U5HCX3"/>
<proteinExistence type="predicted"/>
<organism evidence="2">
    <name type="scientific">Microbotryum lychnidis-dioicae (strain p1A1 Lamole / MvSl-1064)</name>
    <name type="common">Anther smut fungus</name>
    <dbReference type="NCBI Taxonomy" id="683840"/>
    <lineage>
        <taxon>Eukaryota</taxon>
        <taxon>Fungi</taxon>
        <taxon>Dikarya</taxon>
        <taxon>Basidiomycota</taxon>
        <taxon>Pucciniomycotina</taxon>
        <taxon>Microbotryomycetes</taxon>
        <taxon>Microbotryales</taxon>
        <taxon>Microbotryaceae</taxon>
        <taxon>Microbotryum</taxon>
    </lineage>
</organism>
<dbReference type="EnsemblFungi" id="MVLG_04998T0">
    <property type="protein sequence ID" value="MVLG_04998T0"/>
    <property type="gene ID" value="MVLG_04998"/>
</dbReference>
<evidence type="ECO:0000313" key="3">
    <source>
        <dbReference type="EnsemblFungi" id="MVLG_04998T0"/>
    </source>
</evidence>
<dbReference type="InterPro" id="IPR049192">
    <property type="entry name" value="DUF4246_C"/>
</dbReference>
<dbReference type="STRING" id="683840.U5HCX3"/>
<evidence type="ECO:0000313" key="4">
    <source>
        <dbReference type="Proteomes" id="UP000017200"/>
    </source>
</evidence>
<dbReference type="Proteomes" id="UP000017200">
    <property type="component" value="Unassembled WGS sequence"/>
</dbReference>
<protein>
    <recommendedName>
        <fullName evidence="1">DUF4246 domain-containing protein</fullName>
    </recommendedName>
</protein>
<reference evidence="4" key="1">
    <citation type="submission" date="2010-11" db="EMBL/GenBank/DDBJ databases">
        <title>The genome sequence of Microbotryum violaceum strain p1A1 Lamole.</title>
        <authorList>
            <person name="Cuomo C."/>
            <person name="Perlin M."/>
            <person name="Young S.K."/>
            <person name="Zeng Q."/>
            <person name="Gargeya S."/>
            <person name="Alvarado L."/>
            <person name="Berlin A."/>
            <person name="Chapman S.B."/>
            <person name="Chen Z."/>
            <person name="Freedman E."/>
            <person name="Gellesch M."/>
            <person name="Goldberg J."/>
            <person name="Griggs A."/>
            <person name="Gujja S."/>
            <person name="Heilman E."/>
            <person name="Heiman D."/>
            <person name="Howarth C."/>
            <person name="Mehta T."/>
            <person name="Neiman D."/>
            <person name="Pearson M."/>
            <person name="Roberts A."/>
            <person name="Saif S."/>
            <person name="Shea T."/>
            <person name="Shenoy N."/>
            <person name="Sisk P."/>
            <person name="Stolte C."/>
            <person name="Sykes S."/>
            <person name="White J."/>
            <person name="Yandava C."/>
            <person name="Haas B."/>
            <person name="Nusbaum C."/>
            <person name="Birren B."/>
        </authorList>
    </citation>
    <scope>NUCLEOTIDE SEQUENCE [LARGE SCALE GENOMIC DNA]</scope>
    <source>
        <strain evidence="4">p1A1 Lamole</strain>
    </source>
</reference>
<reference evidence="3" key="4">
    <citation type="submission" date="2015-06" db="UniProtKB">
        <authorList>
            <consortium name="EnsemblFungi"/>
        </authorList>
    </citation>
    <scope>IDENTIFICATION</scope>
</reference>
<dbReference type="AlphaFoldDB" id="U5HCX3"/>
<reference evidence="2" key="2">
    <citation type="submission" date="2010-11" db="EMBL/GenBank/DDBJ databases">
        <authorList>
            <consortium name="The Broad Institute Genome Sequencing Platform"/>
            <person name="Earl A."/>
            <person name="Ward D."/>
            <person name="Feldgarden M."/>
            <person name="Gevers D."/>
            <person name="Butler R."/>
            <person name="Young S.K."/>
            <person name="Zeng Q."/>
            <person name="Gargeya S."/>
            <person name="Fitzgerald M."/>
            <person name="Haas B."/>
            <person name="Abouelleil A."/>
            <person name="Alvarado L."/>
            <person name="Arachchi H.M."/>
            <person name="Berlin A."/>
            <person name="Brown A."/>
            <person name="Chapman S.B."/>
            <person name="Chen Z."/>
            <person name="Dunbar C."/>
            <person name="Freedman E."/>
            <person name="Gearin G."/>
            <person name="Gellesch M."/>
            <person name="Goldberg J."/>
            <person name="Griggs A."/>
            <person name="Gujja S."/>
            <person name="Heilman E."/>
            <person name="Heiman D."/>
            <person name="Howarth C."/>
            <person name="Larson L."/>
            <person name="Lui A."/>
            <person name="MacDonald P.J.P."/>
            <person name="Mehta T."/>
            <person name="Montmayeur A."/>
            <person name="Murphy C."/>
            <person name="Neiman D."/>
            <person name="Pearson M."/>
            <person name="Priest M."/>
            <person name="Roberts A."/>
            <person name="Saif S."/>
            <person name="Shea T."/>
            <person name="Shenoy N."/>
            <person name="Sisk P."/>
            <person name="Stolte C."/>
            <person name="Sykes S."/>
            <person name="White J."/>
            <person name="Yandava C."/>
            <person name="Wortman J."/>
            <person name="Nusbaum C."/>
            <person name="Birren B."/>
        </authorList>
    </citation>
    <scope>NUCLEOTIDE SEQUENCE</scope>
    <source>
        <strain evidence="2">P1A1 Lamole</strain>
    </source>
</reference>
<gene>
    <name evidence="2" type="ORF">MVLG_04998</name>
</gene>
<reference evidence="2 4" key="3">
    <citation type="journal article" date="2015" name="BMC Genomics">
        <title>Sex and parasites: genomic and transcriptomic analysis of Microbotryum lychnidis-dioicae, the biotrophic and plant-castrating anther smut fungus.</title>
        <authorList>
            <person name="Perlin M.H."/>
            <person name="Amselem J."/>
            <person name="Fontanillas E."/>
            <person name="Toh S.S."/>
            <person name="Chen Z."/>
            <person name="Goldberg J."/>
            <person name="Duplessis S."/>
            <person name="Henrissat B."/>
            <person name="Young S."/>
            <person name="Zeng Q."/>
            <person name="Aguileta G."/>
            <person name="Petit E."/>
            <person name="Badouin H."/>
            <person name="Andrews J."/>
            <person name="Razeeq D."/>
            <person name="Gabaldon T."/>
            <person name="Quesneville H."/>
            <person name="Giraud T."/>
            <person name="Hood M.E."/>
            <person name="Schultz D.J."/>
            <person name="Cuomo C.A."/>
        </authorList>
    </citation>
    <scope>NUCLEOTIDE SEQUENCE [LARGE SCALE GENOMIC DNA]</scope>
    <source>
        <strain evidence="2">P1A1 Lamole</strain>
        <strain evidence="4">p1A1 Lamole</strain>
    </source>
</reference>
<dbReference type="OrthoDB" id="415532at2759"/>
<dbReference type="EMBL" id="GL541703">
    <property type="protein sequence ID" value="KDE04619.1"/>
    <property type="molecule type" value="Genomic_DNA"/>
</dbReference>
<dbReference type="InterPro" id="IPR025340">
    <property type="entry name" value="DUF4246"/>
</dbReference>
<evidence type="ECO:0000313" key="2">
    <source>
        <dbReference type="EMBL" id="KDE04619.1"/>
    </source>
</evidence>
<accession>U5HCX3</accession>
<feature type="domain" description="DUF4246" evidence="1">
    <location>
        <begin position="66"/>
        <end position="296"/>
    </location>
</feature>
<sequence>MDWNAALRYRGNLTRGASAAALVAQAGVDPSFPREVVDECDAAEIDRVQRDYGRNVFDIPFRSLRRRRRRRRLTEDRYDSSEFDEDEWMENYGSDFEEAIIQDALDEARERWEMSREITLPAPQGVFHPAPEDAIRRKIENPTFTIKGRTVQVIVKLDNIVLTPDQPTYTGGVWHVEGMKNESIVATGIYYYDQVNIDGSSLAFRGTFDETELPYEQNDEGRVEIVFGIHGDGPTMQSYNSVATTHNRIASLRFPCATAPSRGTARSSSFFLVDPLRPRIPSTRDVAPQQREWIERALCESTPGADTEADDSAPSRGSLIDRLPNELWDRILDLTDGLITQDEAKEHRNKLMFERKFKLKELSTEVYEREFSLCEH</sequence>
<dbReference type="Pfam" id="PF14033">
    <property type="entry name" value="DUF4246"/>
    <property type="match status" value="1"/>
</dbReference>
<dbReference type="EMBL" id="AEIJ01000495">
    <property type="status" value="NOT_ANNOTATED_CDS"/>
    <property type="molecule type" value="Genomic_DNA"/>
</dbReference>
<keyword evidence="4" id="KW-1185">Reference proteome</keyword>
<name>U5HCX3_USTV1</name>
<evidence type="ECO:0000259" key="1">
    <source>
        <dbReference type="Pfam" id="PF14033"/>
    </source>
</evidence>
<dbReference type="PANTHER" id="PTHR33119:SF1">
    <property type="entry name" value="FE2OG DIOXYGENASE DOMAIN-CONTAINING PROTEIN"/>
    <property type="match status" value="1"/>
</dbReference>
<dbReference type="HOGENOM" id="CLU_012066_3_0_1"/>